<dbReference type="GO" id="GO:0005829">
    <property type="term" value="C:cytosol"/>
    <property type="evidence" value="ECO:0007669"/>
    <property type="project" value="TreeGrafter"/>
</dbReference>
<dbReference type="InterPro" id="IPR010982">
    <property type="entry name" value="Lambda_DNA-bd_dom_sf"/>
</dbReference>
<dbReference type="PROSITE" id="PS50943">
    <property type="entry name" value="HTH_CROC1"/>
    <property type="match status" value="1"/>
</dbReference>
<dbReference type="Pfam" id="PF01381">
    <property type="entry name" value="HTH_3"/>
    <property type="match status" value="1"/>
</dbReference>
<dbReference type="SUPFAM" id="SSF47413">
    <property type="entry name" value="lambda repressor-like DNA-binding domains"/>
    <property type="match status" value="1"/>
</dbReference>
<dbReference type="RefSeq" id="WP_061142112.1">
    <property type="nucleotide sequence ID" value="NZ_LNNH01000018.1"/>
</dbReference>
<dbReference type="InterPro" id="IPR050807">
    <property type="entry name" value="TransReg_Diox_bact_type"/>
</dbReference>
<evidence type="ECO:0000313" key="4">
    <source>
        <dbReference type="Proteomes" id="UP000064189"/>
    </source>
</evidence>
<gene>
    <name evidence="3" type="ORF">AS888_19285</name>
</gene>
<sequence length="160" mass="18499">MRAISPFGKKIKEIRMENGMTINTVSKKSGVSQSYISQIENGSRDTPQPDMIKKIANGLGVDYFILMRAAGYMATSNEFPTTNEEEFTNICFNVKTVYKKTDENGSEKYVRYTEEELKSNFFNLHHLITQDTNDIFYKDRVLTRIEIEKVKTMLELLLDD</sequence>
<name>A0A109MYS5_9BACI</name>
<dbReference type="CDD" id="cd00093">
    <property type="entry name" value="HTH_XRE"/>
    <property type="match status" value="1"/>
</dbReference>
<keyword evidence="1" id="KW-0238">DNA-binding</keyword>
<comment type="caution">
    <text evidence="3">The sequence shown here is derived from an EMBL/GenBank/DDBJ whole genome shotgun (WGS) entry which is preliminary data.</text>
</comment>
<dbReference type="AlphaFoldDB" id="A0A109MYS5"/>
<dbReference type="InterPro" id="IPR001387">
    <property type="entry name" value="Cro/C1-type_HTH"/>
</dbReference>
<dbReference type="Proteomes" id="UP000064189">
    <property type="component" value="Unassembled WGS sequence"/>
</dbReference>
<dbReference type="PANTHER" id="PTHR46797">
    <property type="entry name" value="HTH-TYPE TRANSCRIPTIONAL REGULATOR"/>
    <property type="match status" value="1"/>
</dbReference>
<accession>A0A109MYS5</accession>
<dbReference type="GO" id="GO:0003677">
    <property type="term" value="F:DNA binding"/>
    <property type="evidence" value="ECO:0007669"/>
    <property type="project" value="UniProtKB-KW"/>
</dbReference>
<reference evidence="3 4" key="1">
    <citation type="submission" date="2015-11" db="EMBL/GenBank/DDBJ databases">
        <title>Genome Sequence of Bacillus simplex strain VanAntwerpen2.</title>
        <authorList>
            <person name="Couger M.B."/>
        </authorList>
    </citation>
    <scope>NUCLEOTIDE SEQUENCE [LARGE SCALE GENOMIC DNA]</scope>
    <source>
        <strain evidence="3 4">VanAntwerpen02</strain>
    </source>
</reference>
<evidence type="ECO:0000259" key="2">
    <source>
        <dbReference type="PROSITE" id="PS50943"/>
    </source>
</evidence>
<evidence type="ECO:0000313" key="3">
    <source>
        <dbReference type="EMBL" id="KWW20283.1"/>
    </source>
</evidence>
<evidence type="ECO:0000256" key="1">
    <source>
        <dbReference type="ARBA" id="ARBA00023125"/>
    </source>
</evidence>
<feature type="domain" description="HTH cro/C1-type" evidence="2">
    <location>
        <begin position="11"/>
        <end position="64"/>
    </location>
</feature>
<proteinExistence type="predicted"/>
<dbReference type="EMBL" id="LNNH01000018">
    <property type="protein sequence ID" value="KWW20283.1"/>
    <property type="molecule type" value="Genomic_DNA"/>
</dbReference>
<dbReference type="GO" id="GO:0003700">
    <property type="term" value="F:DNA-binding transcription factor activity"/>
    <property type="evidence" value="ECO:0007669"/>
    <property type="project" value="TreeGrafter"/>
</dbReference>
<keyword evidence="4" id="KW-1185">Reference proteome</keyword>
<dbReference type="Gene3D" id="1.10.260.40">
    <property type="entry name" value="lambda repressor-like DNA-binding domains"/>
    <property type="match status" value="1"/>
</dbReference>
<dbReference type="PANTHER" id="PTHR46797:SF1">
    <property type="entry name" value="METHYLPHOSPHONATE SYNTHASE"/>
    <property type="match status" value="1"/>
</dbReference>
<protein>
    <recommendedName>
        <fullName evidence="2">HTH cro/C1-type domain-containing protein</fullName>
    </recommendedName>
</protein>
<dbReference type="SMART" id="SM00530">
    <property type="entry name" value="HTH_XRE"/>
    <property type="match status" value="1"/>
</dbReference>
<organism evidence="3 4">
    <name type="scientific">Peribacillus simplex</name>
    <dbReference type="NCBI Taxonomy" id="1478"/>
    <lineage>
        <taxon>Bacteria</taxon>
        <taxon>Bacillati</taxon>
        <taxon>Bacillota</taxon>
        <taxon>Bacilli</taxon>
        <taxon>Bacillales</taxon>
        <taxon>Bacillaceae</taxon>
        <taxon>Peribacillus</taxon>
    </lineage>
</organism>